<dbReference type="InterPro" id="IPR029010">
    <property type="entry name" value="ThuA-like"/>
</dbReference>
<dbReference type="EMBL" id="JAPDOD010000001">
    <property type="protein sequence ID" value="MDA0158723.1"/>
    <property type="molecule type" value="Genomic_DNA"/>
</dbReference>
<reference evidence="2" key="1">
    <citation type="submission" date="2022-10" db="EMBL/GenBank/DDBJ databases">
        <title>The WGS of Solirubrobacter ginsenosidimutans DSM 21036.</title>
        <authorList>
            <person name="Jiang Z."/>
        </authorList>
    </citation>
    <scope>NUCLEOTIDE SEQUENCE</scope>
    <source>
        <strain evidence="2">DSM 21036</strain>
    </source>
</reference>
<evidence type="ECO:0000313" key="3">
    <source>
        <dbReference type="Proteomes" id="UP001149140"/>
    </source>
</evidence>
<dbReference type="Gene3D" id="3.40.50.880">
    <property type="match status" value="1"/>
</dbReference>
<dbReference type="Proteomes" id="UP001149140">
    <property type="component" value="Unassembled WGS sequence"/>
</dbReference>
<dbReference type="SUPFAM" id="SSF52317">
    <property type="entry name" value="Class I glutamine amidotransferase-like"/>
    <property type="match status" value="1"/>
</dbReference>
<dbReference type="PANTHER" id="PTHR40469">
    <property type="entry name" value="SECRETED GLYCOSYL HYDROLASE"/>
    <property type="match status" value="1"/>
</dbReference>
<evidence type="ECO:0000313" key="2">
    <source>
        <dbReference type="EMBL" id="MDA0158723.1"/>
    </source>
</evidence>
<proteinExistence type="predicted"/>
<keyword evidence="3" id="KW-1185">Reference proteome</keyword>
<dbReference type="Pfam" id="PF06283">
    <property type="entry name" value="ThuA"/>
    <property type="match status" value="1"/>
</dbReference>
<comment type="caution">
    <text evidence="2">The sequence shown here is derived from an EMBL/GenBank/DDBJ whole genome shotgun (WGS) entry which is preliminary data.</text>
</comment>
<dbReference type="InterPro" id="IPR029062">
    <property type="entry name" value="Class_I_gatase-like"/>
</dbReference>
<evidence type="ECO:0000259" key="1">
    <source>
        <dbReference type="Pfam" id="PF06283"/>
    </source>
</evidence>
<dbReference type="PANTHER" id="PTHR40469:SF2">
    <property type="entry name" value="GALACTOSE-BINDING DOMAIN-LIKE SUPERFAMILY PROTEIN"/>
    <property type="match status" value="1"/>
</dbReference>
<protein>
    <submittedName>
        <fullName evidence="2">ThuA domain-containing protein</fullName>
    </submittedName>
</protein>
<sequence length="215" mass="22972">MRALIIQGGWDGHSPRAFAEAYAGMLREEGFTVETADSLDVLIDGLDGLSLIVPVWTMGSISESQLRGLLDAVAGGVGLAGFHGGAGDAFRDAVEYQWMVGGQFVAHPDGIKDYAVAIVDQESPITRGLSDFTVTSEQYYMHVDPSNHVLATTTFHPATAPWAEGVVMPVAWTRRWGAGAVFYCSIGHAVAELDVPEVAALHRNGMLWAARRSAA</sequence>
<feature type="domain" description="ThuA-like" evidence="1">
    <location>
        <begin position="2"/>
        <end position="209"/>
    </location>
</feature>
<name>A0A9X3MS91_9ACTN</name>
<accession>A0A9X3MS91</accession>
<gene>
    <name evidence="2" type="ORF">OM076_00485</name>
</gene>
<dbReference type="AlphaFoldDB" id="A0A9X3MS91"/>
<dbReference type="RefSeq" id="WP_270037316.1">
    <property type="nucleotide sequence ID" value="NZ_JAPDOD010000001.1"/>
</dbReference>
<organism evidence="2 3">
    <name type="scientific">Solirubrobacter ginsenosidimutans</name>
    <dbReference type="NCBI Taxonomy" id="490573"/>
    <lineage>
        <taxon>Bacteria</taxon>
        <taxon>Bacillati</taxon>
        <taxon>Actinomycetota</taxon>
        <taxon>Thermoleophilia</taxon>
        <taxon>Solirubrobacterales</taxon>
        <taxon>Solirubrobacteraceae</taxon>
        <taxon>Solirubrobacter</taxon>
    </lineage>
</organism>